<dbReference type="InterPro" id="IPR052971">
    <property type="entry name" value="TRP_calcium_channel"/>
</dbReference>
<feature type="transmembrane region" description="Helical" evidence="2">
    <location>
        <begin position="511"/>
        <end position="530"/>
    </location>
</feature>
<gene>
    <name evidence="5" type="ORF">SISNIDRAFT_429191</name>
</gene>
<feature type="domain" description="YVC1 N-terminal linker helical" evidence="3">
    <location>
        <begin position="25"/>
        <end position="206"/>
    </location>
</feature>
<feature type="transmembrane region" description="Helical" evidence="2">
    <location>
        <begin position="326"/>
        <end position="346"/>
    </location>
</feature>
<dbReference type="OrthoDB" id="2373987at2759"/>
<sequence length="748" mass="84030">MNGNDLEGHDDPPFLDTEVSQDEQVYQLIYHVKKDVLENIDTAFTWDQLNASDMNFGIIRPLVFKYARLKNMAVVYACLAVRAHFLANADADLAYSSVFISRAAMCELLAIKFLRFWASNELELTGVLSILWNPLAGAPLSVVNSVRKQLDGDEENMQETTSALEMAIATKAKFFCATPLVQTVISHVYNGRIVFSTASTRSLLADNYKTRAIEVYDVKKAPFLDHYRLRVPRYGAILEFAKFSLLLLLFVLCLAYKEIDRINALEVFFMVFAAAFLLEEYNASQEHGWRIYFASIWNIFDATSIVIFIVYFVLRIRGIASHDQNASELGFDILACGACLLFPRLVFFVIQNNVIILALRVMVSEYLFFMTIAAICFSGLLFTLRQLAPPESPWNFRSIAWLMTQVWFGNSFLSFNQASSFHPLFGPILMVGFAALSNTLLVTILISILSNTFAIINANATQEYLFQFTISTIKGVKSDALFSYQPPFNLLAYAVLRPLSLILTPRSLHSANVFLIRLTSFPILAIIGIYERYLATRLIEKTGDDGQGINPNLPRHIKSVSLLETIVGSRSSDLIEAVFDAVPDEDEEFELFDHDMEEDAALLYTPIHETPKKSRVPPSPGVDNVASRSAEPSPVRNRKVSDVSIARSSLNREPSMLPSLTSPLARLFRGNGRPQNQNEQNIRVETGIPEESAIQEALKKVESSLEEIKGLPVTKFTEEIKAIQDRQARIENLLLTLTRGMLRDPPSS</sequence>
<evidence type="ECO:0000256" key="1">
    <source>
        <dbReference type="SAM" id="MobiDB-lite"/>
    </source>
</evidence>
<keyword evidence="6" id="KW-1185">Reference proteome</keyword>
<evidence type="ECO:0000313" key="5">
    <source>
        <dbReference type="EMBL" id="KZS92531.1"/>
    </source>
</evidence>
<dbReference type="Pfam" id="PF23190">
    <property type="entry name" value="LHD_TRPY1"/>
    <property type="match status" value="1"/>
</dbReference>
<evidence type="ECO:0000256" key="2">
    <source>
        <dbReference type="SAM" id="Phobius"/>
    </source>
</evidence>
<dbReference type="AlphaFoldDB" id="A0A164TPA5"/>
<evidence type="ECO:0000259" key="3">
    <source>
        <dbReference type="Pfam" id="PF23190"/>
    </source>
</evidence>
<keyword evidence="2" id="KW-0812">Transmembrane</keyword>
<organism evidence="5 6">
    <name type="scientific">Sistotremastrum niveocremeum HHB9708</name>
    <dbReference type="NCBI Taxonomy" id="1314777"/>
    <lineage>
        <taxon>Eukaryota</taxon>
        <taxon>Fungi</taxon>
        <taxon>Dikarya</taxon>
        <taxon>Basidiomycota</taxon>
        <taxon>Agaricomycotina</taxon>
        <taxon>Agaricomycetes</taxon>
        <taxon>Sistotremastrales</taxon>
        <taxon>Sistotremastraceae</taxon>
        <taxon>Sertulicium</taxon>
        <taxon>Sertulicium niveocremeum</taxon>
    </lineage>
</organism>
<name>A0A164TPA5_9AGAM</name>
<keyword evidence="2" id="KW-0472">Membrane</keyword>
<proteinExistence type="predicted"/>
<feature type="region of interest" description="Disordered" evidence="1">
    <location>
        <begin position="608"/>
        <end position="647"/>
    </location>
</feature>
<feature type="domain" description="Calcium channel YVC1-like C-terminal transmembrane" evidence="4">
    <location>
        <begin position="243"/>
        <end position="534"/>
    </location>
</feature>
<dbReference type="InterPro" id="IPR056337">
    <property type="entry name" value="LHD_YVC1"/>
</dbReference>
<dbReference type="STRING" id="1314777.A0A164TPA5"/>
<evidence type="ECO:0000259" key="4">
    <source>
        <dbReference type="Pfam" id="PF23317"/>
    </source>
</evidence>
<evidence type="ECO:0000313" key="6">
    <source>
        <dbReference type="Proteomes" id="UP000076722"/>
    </source>
</evidence>
<protein>
    <recommendedName>
        <fullName evidence="7">Receptor-activated Ca2+-permeable cation channel</fullName>
    </recommendedName>
</protein>
<dbReference type="InterPro" id="IPR056336">
    <property type="entry name" value="YVC1_C"/>
</dbReference>
<accession>A0A164TPA5</accession>
<dbReference type="Proteomes" id="UP000076722">
    <property type="component" value="Unassembled WGS sequence"/>
</dbReference>
<keyword evidence="2" id="KW-1133">Transmembrane helix</keyword>
<dbReference type="Pfam" id="PF23317">
    <property type="entry name" value="YVC1_C"/>
    <property type="match status" value="1"/>
</dbReference>
<feature type="transmembrane region" description="Helical" evidence="2">
    <location>
        <begin position="366"/>
        <end position="384"/>
    </location>
</feature>
<feature type="transmembrane region" description="Helical" evidence="2">
    <location>
        <begin position="427"/>
        <end position="449"/>
    </location>
</feature>
<dbReference type="EMBL" id="KV419410">
    <property type="protein sequence ID" value="KZS92531.1"/>
    <property type="molecule type" value="Genomic_DNA"/>
</dbReference>
<feature type="transmembrane region" description="Helical" evidence="2">
    <location>
        <begin position="291"/>
        <end position="314"/>
    </location>
</feature>
<dbReference type="PANTHER" id="PTHR35859">
    <property type="entry name" value="NONSELECTIVE CATION CHANNEL PROTEIN"/>
    <property type="match status" value="1"/>
</dbReference>
<reference evidence="5 6" key="1">
    <citation type="journal article" date="2016" name="Mol. Biol. Evol.">
        <title>Comparative Genomics of Early-Diverging Mushroom-Forming Fungi Provides Insights into the Origins of Lignocellulose Decay Capabilities.</title>
        <authorList>
            <person name="Nagy L.G."/>
            <person name="Riley R."/>
            <person name="Tritt A."/>
            <person name="Adam C."/>
            <person name="Daum C."/>
            <person name="Floudas D."/>
            <person name="Sun H."/>
            <person name="Yadav J.S."/>
            <person name="Pangilinan J."/>
            <person name="Larsson K.H."/>
            <person name="Matsuura K."/>
            <person name="Barry K."/>
            <person name="Labutti K."/>
            <person name="Kuo R."/>
            <person name="Ohm R.A."/>
            <person name="Bhattacharya S.S."/>
            <person name="Shirouzu T."/>
            <person name="Yoshinaga Y."/>
            <person name="Martin F.M."/>
            <person name="Grigoriev I.V."/>
            <person name="Hibbett D.S."/>
        </authorList>
    </citation>
    <scope>NUCLEOTIDE SEQUENCE [LARGE SCALE GENOMIC DNA]</scope>
    <source>
        <strain evidence="5 6">HHB9708</strain>
    </source>
</reference>
<evidence type="ECO:0008006" key="7">
    <source>
        <dbReference type="Google" id="ProtNLM"/>
    </source>
</evidence>
<dbReference type="PANTHER" id="PTHR35859:SF6">
    <property type="entry name" value="ION TRANSPORT DOMAIN-CONTAINING PROTEIN"/>
    <property type="match status" value="1"/>
</dbReference>
<feature type="transmembrane region" description="Helical" evidence="2">
    <location>
        <begin position="234"/>
        <end position="255"/>
    </location>
</feature>